<dbReference type="PRINTS" id="PR00449">
    <property type="entry name" value="RASTRNSFRMNG"/>
</dbReference>
<proteinExistence type="inferred from homology"/>
<dbReference type="Gene3D" id="3.40.50.300">
    <property type="entry name" value="P-loop containing nucleotide triphosphate hydrolases"/>
    <property type="match status" value="1"/>
</dbReference>
<protein>
    <submittedName>
        <fullName evidence="4">Uncharacterized protein</fullName>
    </submittedName>
</protein>
<comment type="caution">
    <text evidence="4">The sequence shown here is derived from an EMBL/GenBank/DDBJ whole genome shotgun (WGS) entry which is preliminary data.</text>
</comment>
<dbReference type="GO" id="GO:0005525">
    <property type="term" value="F:GTP binding"/>
    <property type="evidence" value="ECO:0007669"/>
    <property type="project" value="UniProtKB-KW"/>
</dbReference>
<dbReference type="InParanoid" id="D3BIP3"/>
<dbReference type="STRING" id="670386.D3BIP3"/>
<dbReference type="GO" id="GO:0045335">
    <property type="term" value="C:phagocytic vesicle"/>
    <property type="evidence" value="ECO:0007669"/>
    <property type="project" value="TreeGrafter"/>
</dbReference>
<evidence type="ECO:0000313" key="5">
    <source>
        <dbReference type="Proteomes" id="UP000001396"/>
    </source>
</evidence>
<dbReference type="RefSeq" id="XP_020430791.1">
    <property type="nucleotide sequence ID" value="XM_020578952.1"/>
</dbReference>
<dbReference type="GeneID" id="31363606"/>
<organism evidence="4 5">
    <name type="scientific">Heterostelium pallidum (strain ATCC 26659 / Pp 5 / PN500)</name>
    <name type="common">Cellular slime mold</name>
    <name type="synonym">Polysphondylium pallidum</name>
    <dbReference type="NCBI Taxonomy" id="670386"/>
    <lineage>
        <taxon>Eukaryota</taxon>
        <taxon>Amoebozoa</taxon>
        <taxon>Evosea</taxon>
        <taxon>Eumycetozoa</taxon>
        <taxon>Dictyostelia</taxon>
        <taxon>Acytosteliales</taxon>
        <taxon>Acytosteliaceae</taxon>
        <taxon>Heterostelium</taxon>
    </lineage>
</organism>
<evidence type="ECO:0000313" key="4">
    <source>
        <dbReference type="EMBL" id="EFA78667.1"/>
    </source>
</evidence>
<evidence type="ECO:0000256" key="3">
    <source>
        <dbReference type="ARBA" id="ARBA00023134"/>
    </source>
</evidence>
<evidence type="ECO:0000256" key="2">
    <source>
        <dbReference type="ARBA" id="ARBA00022741"/>
    </source>
</evidence>
<name>D3BIP3_HETP5</name>
<dbReference type="InterPro" id="IPR027417">
    <property type="entry name" value="P-loop_NTPase"/>
</dbReference>
<dbReference type="InterPro" id="IPR001806">
    <property type="entry name" value="Small_GTPase"/>
</dbReference>
<dbReference type="PROSITE" id="PS51419">
    <property type="entry name" value="RAB"/>
    <property type="match status" value="1"/>
</dbReference>
<gene>
    <name evidence="4" type="ORF">PPL_08126</name>
</gene>
<dbReference type="AlphaFoldDB" id="D3BIP3"/>
<sequence length="253" mass="28861">MHNKQSLTISIAGKSNVGKKSIRDRYLSNKNKDKLPINYAMVEFQMNDVTYRKSLGLLTCDIVDNGKYKFFDVIDAFVLVYDVTNSKSVDIMFNFYKKIIDHHYNNNKHKETTTTIYNSSTTTILTPIAIIGNKSDLIDFENHQESSEIIARVDQWCGENGIKHKISMNTDHSYQETNNINTIFQLLLNDMMSRYTSTNTNILSCEEQQSTPCCTITDNKECGSSSSSSLSNEECKNKCTQNETNKEQSCIIM</sequence>
<dbReference type="EMBL" id="ADBJ01000037">
    <property type="protein sequence ID" value="EFA78667.1"/>
    <property type="molecule type" value="Genomic_DNA"/>
</dbReference>
<accession>D3BIP3</accession>
<dbReference type="PANTHER" id="PTHR47981:SF20">
    <property type="entry name" value="RAS-RELATED PROTEIN RAB-7A"/>
    <property type="match status" value="1"/>
</dbReference>
<keyword evidence="3" id="KW-0342">GTP-binding</keyword>
<dbReference type="SMART" id="SM00175">
    <property type="entry name" value="RAB"/>
    <property type="match status" value="1"/>
</dbReference>
<keyword evidence="5" id="KW-1185">Reference proteome</keyword>
<dbReference type="GO" id="GO:0005770">
    <property type="term" value="C:late endosome"/>
    <property type="evidence" value="ECO:0007669"/>
    <property type="project" value="TreeGrafter"/>
</dbReference>
<dbReference type="GO" id="GO:0003924">
    <property type="term" value="F:GTPase activity"/>
    <property type="evidence" value="ECO:0007669"/>
    <property type="project" value="InterPro"/>
</dbReference>
<keyword evidence="2" id="KW-0547">Nucleotide-binding</keyword>
<evidence type="ECO:0000256" key="1">
    <source>
        <dbReference type="ARBA" id="ARBA00006270"/>
    </source>
</evidence>
<dbReference type="Pfam" id="PF00071">
    <property type="entry name" value="Ras"/>
    <property type="match status" value="1"/>
</dbReference>
<dbReference type="SUPFAM" id="SSF52540">
    <property type="entry name" value="P-loop containing nucleoside triphosphate hydrolases"/>
    <property type="match status" value="1"/>
</dbReference>
<reference evidence="4 5" key="1">
    <citation type="journal article" date="2011" name="Genome Res.">
        <title>Phylogeny-wide analysis of social amoeba genomes highlights ancient origins for complex intercellular communication.</title>
        <authorList>
            <person name="Heidel A.J."/>
            <person name="Lawal H.M."/>
            <person name="Felder M."/>
            <person name="Schilde C."/>
            <person name="Helps N.R."/>
            <person name="Tunggal B."/>
            <person name="Rivero F."/>
            <person name="John U."/>
            <person name="Schleicher M."/>
            <person name="Eichinger L."/>
            <person name="Platzer M."/>
            <person name="Noegel A.A."/>
            <person name="Schaap P."/>
            <person name="Gloeckner G."/>
        </authorList>
    </citation>
    <scope>NUCLEOTIDE SEQUENCE [LARGE SCALE GENOMIC DNA]</scope>
    <source>
        <strain evidence="5">ATCC 26659 / Pp 5 / PN500</strain>
    </source>
</reference>
<comment type="similarity">
    <text evidence="1">Belongs to the small GTPase superfamily. Rab family.</text>
</comment>
<dbReference type="GO" id="GO:0005764">
    <property type="term" value="C:lysosome"/>
    <property type="evidence" value="ECO:0007669"/>
    <property type="project" value="TreeGrafter"/>
</dbReference>
<dbReference type="Proteomes" id="UP000001396">
    <property type="component" value="Unassembled WGS sequence"/>
</dbReference>
<dbReference type="PANTHER" id="PTHR47981">
    <property type="entry name" value="RAB FAMILY"/>
    <property type="match status" value="1"/>
</dbReference>
<dbReference type="GO" id="GO:0090385">
    <property type="term" value="P:phagosome-lysosome fusion"/>
    <property type="evidence" value="ECO:0007669"/>
    <property type="project" value="TreeGrafter"/>
</dbReference>